<keyword evidence="8 10" id="KW-1015">Disulfide bond</keyword>
<dbReference type="SUPFAM" id="SSF57196">
    <property type="entry name" value="EGF/Laminin"/>
    <property type="match status" value="2"/>
</dbReference>
<keyword evidence="6 12" id="KW-0408">Iron</keyword>
<dbReference type="PROSITE" id="PS00437">
    <property type="entry name" value="CATALASE_1"/>
    <property type="match status" value="1"/>
</dbReference>
<dbReference type="InterPro" id="IPR000566">
    <property type="entry name" value="Lipocln_cytosolic_FA-bd_dom"/>
</dbReference>
<dbReference type="PANTHER" id="PTHR11465:SF9">
    <property type="entry name" value="CATALASE"/>
    <property type="match status" value="1"/>
</dbReference>
<name>A0A8S2J4X5_9BILA</name>
<keyword evidence="4 12" id="KW-0479">Metal-binding</keyword>
<dbReference type="GO" id="GO:0005777">
    <property type="term" value="C:peroxisome"/>
    <property type="evidence" value="ECO:0007669"/>
    <property type="project" value="TreeGrafter"/>
</dbReference>
<dbReference type="PROSITE" id="PS50068">
    <property type="entry name" value="LDLRA_2"/>
    <property type="match status" value="1"/>
</dbReference>
<dbReference type="SUPFAM" id="SSF50814">
    <property type="entry name" value="Lipocalins"/>
    <property type="match status" value="1"/>
</dbReference>
<comment type="caution">
    <text evidence="16">The sequence shown here is derived from an EMBL/GenBank/DDBJ whole genome shotgun (WGS) entry which is preliminary data.</text>
</comment>
<dbReference type="GO" id="GO:0042744">
    <property type="term" value="P:hydrogen peroxide catabolic process"/>
    <property type="evidence" value="ECO:0007669"/>
    <property type="project" value="UniProtKB-KW"/>
</dbReference>
<keyword evidence="9 12" id="KW-0376">Hydrogen peroxide</keyword>
<dbReference type="InterPro" id="IPR023415">
    <property type="entry name" value="LDLR_class-A_CS"/>
</dbReference>
<evidence type="ECO:0000256" key="13">
    <source>
        <dbReference type="RuleBase" id="RU004142"/>
    </source>
</evidence>
<evidence type="ECO:0000256" key="6">
    <source>
        <dbReference type="ARBA" id="ARBA00023004"/>
    </source>
</evidence>
<evidence type="ECO:0000256" key="1">
    <source>
        <dbReference type="ARBA" id="ARBA00005329"/>
    </source>
</evidence>
<dbReference type="PROSITE" id="PS50026">
    <property type="entry name" value="EGF_3"/>
    <property type="match status" value="3"/>
</dbReference>
<proteinExistence type="inferred from homology"/>
<dbReference type="PROSITE" id="PS01209">
    <property type="entry name" value="LDLRA_1"/>
    <property type="match status" value="1"/>
</dbReference>
<feature type="domain" description="EGF-like" evidence="14">
    <location>
        <begin position="304"/>
        <end position="341"/>
    </location>
</feature>
<dbReference type="InterPro" id="IPR011614">
    <property type="entry name" value="Catalase_core"/>
</dbReference>
<dbReference type="InterPro" id="IPR010582">
    <property type="entry name" value="Catalase_immune_responsive"/>
</dbReference>
<comment type="similarity">
    <text evidence="1 12">Belongs to the catalase family.</text>
</comment>
<evidence type="ECO:0000259" key="14">
    <source>
        <dbReference type="PROSITE" id="PS50026"/>
    </source>
</evidence>
<dbReference type="PROSITE" id="PS00438">
    <property type="entry name" value="CATALASE_2"/>
    <property type="match status" value="1"/>
</dbReference>
<dbReference type="Gene3D" id="2.40.180.10">
    <property type="entry name" value="Catalase core domain"/>
    <property type="match status" value="1"/>
</dbReference>
<dbReference type="InterPro" id="IPR036055">
    <property type="entry name" value="LDL_receptor-like_sf"/>
</dbReference>
<dbReference type="SUPFAM" id="SSF56634">
    <property type="entry name" value="Heme-dependent catalase-like"/>
    <property type="match status" value="1"/>
</dbReference>
<dbReference type="GO" id="GO:0042542">
    <property type="term" value="P:response to hydrogen peroxide"/>
    <property type="evidence" value="ECO:0007669"/>
    <property type="project" value="TreeGrafter"/>
</dbReference>
<comment type="caution">
    <text evidence="10">Lacks conserved residue(s) required for the propagation of feature annotation.</text>
</comment>
<dbReference type="InterPro" id="IPR024708">
    <property type="entry name" value="Catalase_AS"/>
</dbReference>
<evidence type="ECO:0000256" key="8">
    <source>
        <dbReference type="ARBA" id="ARBA00023157"/>
    </source>
</evidence>
<evidence type="ECO:0000313" key="17">
    <source>
        <dbReference type="Proteomes" id="UP000681720"/>
    </source>
</evidence>
<dbReference type="EC" id="1.11.1.6" evidence="12"/>
<dbReference type="Gene3D" id="2.40.128.20">
    <property type="match status" value="1"/>
</dbReference>
<dbReference type="GO" id="GO:0020037">
    <property type="term" value="F:heme binding"/>
    <property type="evidence" value="ECO:0007669"/>
    <property type="project" value="InterPro"/>
</dbReference>
<keyword evidence="3 12" id="KW-0349">Heme</keyword>
<dbReference type="InterPro" id="IPR018028">
    <property type="entry name" value="Catalase"/>
</dbReference>
<dbReference type="GO" id="GO:0005739">
    <property type="term" value="C:mitochondrion"/>
    <property type="evidence" value="ECO:0007669"/>
    <property type="project" value="TreeGrafter"/>
</dbReference>
<feature type="domain" description="EGF-like" evidence="14">
    <location>
        <begin position="343"/>
        <end position="382"/>
    </location>
</feature>
<dbReference type="Pfam" id="PF00199">
    <property type="entry name" value="Catalase"/>
    <property type="match status" value="1"/>
</dbReference>
<dbReference type="InterPro" id="IPR020835">
    <property type="entry name" value="Catalase_sf"/>
</dbReference>
<evidence type="ECO:0000313" key="16">
    <source>
        <dbReference type="EMBL" id="CAF3783326.1"/>
    </source>
</evidence>
<dbReference type="GO" id="GO:0008289">
    <property type="term" value="F:lipid binding"/>
    <property type="evidence" value="ECO:0007669"/>
    <property type="project" value="UniProtKB-KW"/>
</dbReference>
<dbReference type="PANTHER" id="PTHR11465">
    <property type="entry name" value="CATALASE"/>
    <property type="match status" value="1"/>
</dbReference>
<feature type="disulfide bond" evidence="11">
    <location>
        <begin position="75"/>
        <end position="93"/>
    </location>
</feature>
<dbReference type="GO" id="GO:0004096">
    <property type="term" value="F:catalase activity"/>
    <property type="evidence" value="ECO:0007669"/>
    <property type="project" value="UniProtKB-EC"/>
</dbReference>
<evidence type="ECO:0000256" key="10">
    <source>
        <dbReference type="PROSITE-ProRule" id="PRU00076"/>
    </source>
</evidence>
<evidence type="ECO:0000313" key="15">
    <source>
        <dbReference type="EMBL" id="CAF3755720.1"/>
    </source>
</evidence>
<feature type="disulfide bond" evidence="10">
    <location>
        <begin position="551"/>
        <end position="560"/>
    </location>
</feature>
<sequence length="1210" mass="139149">MTKRRIRNISAPFGVLQTIGSVIRQGNRGRCWNTTASRILADNICNRRSECPLNDDELLCSWHLNSTCSDKQFTCKNGTCVSETKRCNEKIDCWSEGEHEWACEVGKTRQIGIYRRFTLAEFYTESTESLTLQKDYVQSKQERIVVNDTYTTFYCHRGILLHSKGGNNACICPPSYYGNRCQFQSERLAITSRTEMPPIFEQNTIYHLESFLKHFIYLLYPGDSIQRLNGNRFVRIEAYLVTSTDVQSVSLVWFYQVQFPFLPVNRLVLKLNLESKPLNKTICHQLECIHGRCWAGLTCNERLIIDPCAYLKCDLSFSKCIVHGNRVICLCTLGRIGHNCRVPYNACNRVLCENDGHCVSFVEHALQAVCICPIDYFGDVCQFKIAKLTTHIPRTAEFIPVMIVHFLHTSECTILDYQQQFLTSIIIVQTFVDPSSHYRSYYLLPLLNHNRTSLTKTLAFENRCVHVSERLNSSITNFTWIKRVKLYHHYFRDVRCFFDEVYMCLVDRDQLIDCLIFNHEVEHCTDRNFCTNGGRCLESKRAGQVHFACVCLKCHYGTFCQLTMTQYSLTLDSIYLGLYYEVYRNNIIFEIDSKCVNATYTANDDGSVGVWNQTINLIGKYSSIKGGSTKVKNSMEPATLEVKFDKQNQVGSYNVITTDYENYSLVYSCKNIRYHCYLYREQSNELKIYWIMANAQPTCPSDNQILDYKNSHKSEQLTTGYGRPLGERSNVVTVGPRGPLLLSDFPYIEDIQRFDRERVPERVVHAKGAGAFGVFEATDDASDICKAQVLKKGTKTRVLMRFSTVAGESGSADTVRDPRGFAVKFYTDEGIWDLVGNNTPIFFVRDPFLFQMFIHSQKRNPQTHLKDANMVWDFFANHPMATHQFLFLYSDRGIPDGFRHMHGYGSHTFKMVNDKNEFVWVKFHLRSDQGIKNLDPTKAKALAGEQPDYALSDLYNAIARKEYPSWTLYVQVVTHEQAKTLPYNPFDLTKVFSQNDFPLRRLGKVTLKENPENYFAQIEQAAFSPAHMPPGIEASPDKMLQGRLFSYADTHLHRVGTNHHLIPVNNPETNKNVKVCTYQRDGAMQTGHNQGSAPNYHKNSYNGPDVTNRDKHIEHATFESGMAARHEANEDDNYSQPRVFYRQVLDDRGRANVINNIAEHLQQCTDRDIIRRSIAIFANVDDELARRLAEKLNLDVPTKTPTASNIRSKY</sequence>
<evidence type="ECO:0000256" key="2">
    <source>
        <dbReference type="ARBA" id="ARBA00022559"/>
    </source>
</evidence>
<dbReference type="Pfam" id="PF08212">
    <property type="entry name" value="Lipocalin_2"/>
    <property type="match status" value="1"/>
</dbReference>
<dbReference type="SMART" id="SM00192">
    <property type="entry name" value="LDLa"/>
    <property type="match status" value="1"/>
</dbReference>
<keyword evidence="5 12" id="KW-0560">Oxidoreductase</keyword>
<dbReference type="SMART" id="SM00181">
    <property type="entry name" value="EGF"/>
    <property type="match status" value="3"/>
</dbReference>
<feature type="disulfide bond" evidence="10">
    <location>
        <begin position="331"/>
        <end position="340"/>
    </location>
</feature>
<dbReference type="PROSITE" id="PS00022">
    <property type="entry name" value="EGF_1"/>
    <property type="match status" value="4"/>
</dbReference>
<keyword evidence="7" id="KW-0446">Lipid-binding</keyword>
<dbReference type="Gene3D" id="2.10.25.10">
    <property type="entry name" value="Laminin"/>
    <property type="match status" value="1"/>
</dbReference>
<feature type="disulfide bond" evidence="10">
    <location>
        <begin position="372"/>
        <end position="381"/>
    </location>
</feature>
<dbReference type="CDD" id="cd00112">
    <property type="entry name" value="LDLa"/>
    <property type="match status" value="1"/>
</dbReference>
<feature type="disulfide bond" evidence="11">
    <location>
        <begin position="68"/>
        <end position="80"/>
    </location>
</feature>
<dbReference type="Gene3D" id="4.10.400.10">
    <property type="entry name" value="Low-density Lipoprotein Receptor"/>
    <property type="match status" value="1"/>
</dbReference>
<gene>
    <name evidence="15" type="ORF">BYL167_LOCUS579</name>
    <name evidence="16" type="ORF">GIL414_LOCUS164</name>
</gene>
<protein>
    <recommendedName>
        <fullName evidence="12">Catalase</fullName>
        <ecNumber evidence="12">1.11.1.6</ecNumber>
    </recommendedName>
</protein>
<evidence type="ECO:0000256" key="7">
    <source>
        <dbReference type="ARBA" id="ARBA00023121"/>
    </source>
</evidence>
<dbReference type="Pfam" id="PF06628">
    <property type="entry name" value="Catalase-rel"/>
    <property type="match status" value="1"/>
</dbReference>
<dbReference type="InterPro" id="IPR012674">
    <property type="entry name" value="Calycin"/>
</dbReference>
<dbReference type="SMART" id="SM01060">
    <property type="entry name" value="Catalase"/>
    <property type="match status" value="1"/>
</dbReference>
<comment type="catalytic activity">
    <reaction evidence="12">
        <text>2 H2O2 = O2 + 2 H2O</text>
        <dbReference type="Rhea" id="RHEA:20309"/>
        <dbReference type="ChEBI" id="CHEBI:15377"/>
        <dbReference type="ChEBI" id="CHEBI:15379"/>
        <dbReference type="ChEBI" id="CHEBI:16240"/>
        <dbReference type="EC" id="1.11.1.6"/>
    </reaction>
</comment>
<dbReference type="AlphaFoldDB" id="A0A8S2J4X5"/>
<organism evidence="16 17">
    <name type="scientific">Rotaria magnacalcarata</name>
    <dbReference type="NCBI Taxonomy" id="392030"/>
    <lineage>
        <taxon>Eukaryota</taxon>
        <taxon>Metazoa</taxon>
        <taxon>Spiralia</taxon>
        <taxon>Gnathifera</taxon>
        <taxon>Rotifera</taxon>
        <taxon>Eurotatoria</taxon>
        <taxon>Bdelloidea</taxon>
        <taxon>Philodinida</taxon>
        <taxon>Philodinidae</taxon>
        <taxon>Rotaria</taxon>
    </lineage>
</organism>
<reference evidence="16" key="1">
    <citation type="submission" date="2021-02" db="EMBL/GenBank/DDBJ databases">
        <authorList>
            <person name="Nowell W R."/>
        </authorList>
    </citation>
    <scope>NUCLEOTIDE SEQUENCE</scope>
</reference>
<evidence type="ECO:0000256" key="9">
    <source>
        <dbReference type="ARBA" id="ARBA00023324"/>
    </source>
</evidence>
<dbReference type="SUPFAM" id="SSF57424">
    <property type="entry name" value="LDL receptor-like module"/>
    <property type="match status" value="1"/>
</dbReference>
<accession>A0A8S2J4X5</accession>
<dbReference type="InterPro" id="IPR002226">
    <property type="entry name" value="Catalase_haem_BS"/>
</dbReference>
<evidence type="ECO:0000256" key="3">
    <source>
        <dbReference type="ARBA" id="ARBA00022617"/>
    </source>
</evidence>
<evidence type="ECO:0000256" key="5">
    <source>
        <dbReference type="ARBA" id="ARBA00023002"/>
    </source>
</evidence>
<feature type="domain" description="EGF-like" evidence="14">
    <location>
        <begin position="520"/>
        <end position="561"/>
    </location>
</feature>
<evidence type="ECO:0000256" key="4">
    <source>
        <dbReference type="ARBA" id="ARBA00022723"/>
    </source>
</evidence>
<dbReference type="Proteomes" id="UP000681967">
    <property type="component" value="Unassembled WGS sequence"/>
</dbReference>
<dbReference type="EMBL" id="CAJOBH010000065">
    <property type="protein sequence ID" value="CAF3755720.1"/>
    <property type="molecule type" value="Genomic_DNA"/>
</dbReference>
<dbReference type="Proteomes" id="UP000681720">
    <property type="component" value="Unassembled WGS sequence"/>
</dbReference>
<dbReference type="PRINTS" id="PR00067">
    <property type="entry name" value="CATALASE"/>
</dbReference>
<keyword evidence="2 12" id="KW-0575">Peroxidase</keyword>
<dbReference type="PROSITE" id="PS51402">
    <property type="entry name" value="CATALASE_3"/>
    <property type="match status" value="1"/>
</dbReference>
<keyword evidence="10" id="KW-0245">EGF-like domain</keyword>
<evidence type="ECO:0000256" key="12">
    <source>
        <dbReference type="RuleBase" id="RU000498"/>
    </source>
</evidence>
<evidence type="ECO:0000256" key="11">
    <source>
        <dbReference type="PROSITE-ProRule" id="PRU00124"/>
    </source>
</evidence>
<dbReference type="EMBL" id="CAJOBJ010000015">
    <property type="protein sequence ID" value="CAF3783326.1"/>
    <property type="molecule type" value="Genomic_DNA"/>
</dbReference>
<dbReference type="InterPro" id="IPR000742">
    <property type="entry name" value="EGF"/>
</dbReference>
<dbReference type="GO" id="GO:0046872">
    <property type="term" value="F:metal ion binding"/>
    <property type="evidence" value="ECO:0007669"/>
    <property type="project" value="UniProtKB-KW"/>
</dbReference>
<dbReference type="InterPro" id="IPR002172">
    <property type="entry name" value="LDrepeatLR_classA_rpt"/>
</dbReference>
<dbReference type="FunFam" id="2.40.180.10:FF:000001">
    <property type="entry name" value="Catalase"/>
    <property type="match status" value="1"/>
</dbReference>
<comment type="function">
    <text evidence="13">Catalyzes the degradation of hydrogen peroxide (H(2)O(2)) generated by peroxisomal oxidases to water and oxygen, thereby protecting cells from the toxic effects of hydrogen peroxide.</text>
</comment>